<dbReference type="PROSITE" id="PS00893">
    <property type="entry name" value="NUDIX_BOX"/>
    <property type="match status" value="1"/>
</dbReference>
<dbReference type="FunFam" id="3.90.79.10:FF:000024">
    <property type="entry name" value="ADP-ribose pyrophosphatase"/>
    <property type="match status" value="1"/>
</dbReference>
<keyword evidence="2 4" id="KW-0378">Hydrolase</keyword>
<dbReference type="RefSeq" id="WP_136005434.1">
    <property type="nucleotide sequence ID" value="NZ_SRYR01000001.1"/>
</dbReference>
<dbReference type="AlphaFoldDB" id="A0A4S2DST7"/>
<dbReference type="PROSITE" id="PS51462">
    <property type="entry name" value="NUDIX"/>
    <property type="match status" value="1"/>
</dbReference>
<evidence type="ECO:0000256" key="1">
    <source>
        <dbReference type="ARBA" id="ARBA00001946"/>
    </source>
</evidence>
<dbReference type="SUPFAM" id="SSF55811">
    <property type="entry name" value="Nudix"/>
    <property type="match status" value="1"/>
</dbReference>
<evidence type="ECO:0000313" key="4">
    <source>
        <dbReference type="EMBL" id="TGY44323.1"/>
    </source>
</evidence>
<feature type="domain" description="Nudix hydrolase" evidence="3">
    <location>
        <begin position="39"/>
        <end position="168"/>
    </location>
</feature>
<dbReference type="InterPro" id="IPR020084">
    <property type="entry name" value="NUDIX_hydrolase_CS"/>
</dbReference>
<dbReference type="CDD" id="cd03424">
    <property type="entry name" value="NUDIX_ADPRase_Nudt5_UGPPase_Nudt14"/>
    <property type="match status" value="1"/>
</dbReference>
<dbReference type="GO" id="GO:0005829">
    <property type="term" value="C:cytosol"/>
    <property type="evidence" value="ECO:0007669"/>
    <property type="project" value="TreeGrafter"/>
</dbReference>
<dbReference type="GO" id="GO:0006753">
    <property type="term" value="P:nucleoside phosphate metabolic process"/>
    <property type="evidence" value="ECO:0007669"/>
    <property type="project" value="TreeGrafter"/>
</dbReference>
<dbReference type="Proteomes" id="UP000306888">
    <property type="component" value="Unassembled WGS sequence"/>
</dbReference>
<organism evidence="4 5">
    <name type="scientific">Clostridium sartagoforme</name>
    <dbReference type="NCBI Taxonomy" id="84031"/>
    <lineage>
        <taxon>Bacteria</taxon>
        <taxon>Bacillati</taxon>
        <taxon>Bacillota</taxon>
        <taxon>Clostridia</taxon>
        <taxon>Eubacteriales</taxon>
        <taxon>Clostridiaceae</taxon>
        <taxon>Clostridium</taxon>
    </lineage>
</organism>
<dbReference type="OrthoDB" id="9806150at2"/>
<evidence type="ECO:0000259" key="3">
    <source>
        <dbReference type="PROSITE" id="PS51462"/>
    </source>
</evidence>
<evidence type="ECO:0000256" key="2">
    <source>
        <dbReference type="ARBA" id="ARBA00022801"/>
    </source>
</evidence>
<dbReference type="PANTHER" id="PTHR11839:SF18">
    <property type="entry name" value="NUDIX HYDROLASE DOMAIN-CONTAINING PROTEIN"/>
    <property type="match status" value="1"/>
</dbReference>
<dbReference type="GO" id="GO:0016787">
    <property type="term" value="F:hydrolase activity"/>
    <property type="evidence" value="ECO:0007669"/>
    <property type="project" value="UniProtKB-KW"/>
</dbReference>
<dbReference type="EMBL" id="SRYR01000001">
    <property type="protein sequence ID" value="TGY44323.1"/>
    <property type="molecule type" value="Genomic_DNA"/>
</dbReference>
<dbReference type="Pfam" id="PF00293">
    <property type="entry name" value="NUDIX"/>
    <property type="match status" value="1"/>
</dbReference>
<evidence type="ECO:0000313" key="5">
    <source>
        <dbReference type="Proteomes" id="UP000306888"/>
    </source>
</evidence>
<accession>A0A4S2DST7</accession>
<dbReference type="InterPro" id="IPR000086">
    <property type="entry name" value="NUDIX_hydrolase_dom"/>
</dbReference>
<dbReference type="GO" id="GO:0019693">
    <property type="term" value="P:ribose phosphate metabolic process"/>
    <property type="evidence" value="ECO:0007669"/>
    <property type="project" value="TreeGrafter"/>
</dbReference>
<dbReference type="InterPro" id="IPR015797">
    <property type="entry name" value="NUDIX_hydrolase-like_dom_sf"/>
</dbReference>
<proteinExistence type="predicted"/>
<name>A0A4S2DST7_9CLOT</name>
<reference evidence="4 5" key="1">
    <citation type="submission" date="2019-04" db="EMBL/GenBank/DDBJ databases">
        <title>Microbes associate with the intestines of laboratory mice.</title>
        <authorList>
            <person name="Navarre W."/>
            <person name="Wong E."/>
            <person name="Huang K."/>
            <person name="Tropini C."/>
            <person name="Ng K."/>
            <person name="Yu B."/>
        </authorList>
    </citation>
    <scope>NUCLEOTIDE SEQUENCE [LARGE SCALE GENOMIC DNA]</scope>
    <source>
        <strain evidence="4 5">NM50_B9-20</strain>
    </source>
</reference>
<protein>
    <submittedName>
        <fullName evidence="4">NUDIX hydrolase</fullName>
    </submittedName>
</protein>
<keyword evidence="5" id="KW-1185">Reference proteome</keyword>
<gene>
    <name evidence="4" type="ORF">E5347_05800</name>
</gene>
<comment type="caution">
    <text evidence="4">The sequence shown here is derived from an EMBL/GenBank/DDBJ whole genome shotgun (WGS) entry which is preliminary data.</text>
</comment>
<sequence>MNLEEKILEEKLIHKGNFLEFFNVDVELPNKEKANRDVVKHPGAAAVLAFLDDENIILVEQYRLPVKQVMIEIPAGKLDKNEDPKICAVRELEEETGYKAGDIEYLGKISTAPGFCDEIIYIYKAKNLTLGEKHEDEDEFTNVKIVNINKVKEMIKKGEIIDCKTLSAFAFL</sequence>
<dbReference type="PANTHER" id="PTHR11839">
    <property type="entry name" value="UDP/ADP-SUGAR PYROPHOSPHATASE"/>
    <property type="match status" value="1"/>
</dbReference>
<comment type="cofactor">
    <cofactor evidence="1">
        <name>Mg(2+)</name>
        <dbReference type="ChEBI" id="CHEBI:18420"/>
    </cofactor>
</comment>
<dbReference type="Gene3D" id="3.90.79.10">
    <property type="entry name" value="Nucleoside Triphosphate Pyrophosphohydrolase"/>
    <property type="match status" value="1"/>
</dbReference>